<protein>
    <submittedName>
        <fullName evidence="2">Uncharacterized protein</fullName>
    </submittedName>
</protein>
<name>A0ABR8E1N2_9NOSO</name>
<dbReference type="EMBL" id="JACJSI010000275">
    <property type="protein sequence ID" value="MBD2535435.1"/>
    <property type="molecule type" value="Genomic_DNA"/>
</dbReference>
<reference evidence="2 3" key="1">
    <citation type="journal article" date="2020" name="ISME J.">
        <title>Comparative genomics reveals insights into cyanobacterial evolution and habitat adaptation.</title>
        <authorList>
            <person name="Chen M.Y."/>
            <person name="Teng W.K."/>
            <person name="Zhao L."/>
            <person name="Hu C.X."/>
            <person name="Zhou Y.K."/>
            <person name="Han B.P."/>
            <person name="Song L.R."/>
            <person name="Shu W.S."/>
        </authorList>
    </citation>
    <scope>NUCLEOTIDE SEQUENCE [LARGE SCALE GENOMIC DNA]</scope>
    <source>
        <strain evidence="2 3">FACHB-838</strain>
    </source>
</reference>
<feature type="transmembrane region" description="Helical" evidence="1">
    <location>
        <begin position="52"/>
        <end position="70"/>
    </location>
</feature>
<evidence type="ECO:0000313" key="2">
    <source>
        <dbReference type="EMBL" id="MBD2535435.1"/>
    </source>
</evidence>
<keyword evidence="1" id="KW-0472">Membrane</keyword>
<dbReference type="Proteomes" id="UP000623440">
    <property type="component" value="Unassembled WGS sequence"/>
</dbReference>
<feature type="transmembrane region" description="Helical" evidence="1">
    <location>
        <begin position="149"/>
        <end position="168"/>
    </location>
</feature>
<accession>A0ABR8E1N2</accession>
<dbReference type="RefSeq" id="WP_190946264.1">
    <property type="nucleotide sequence ID" value="NZ_JACJSI010000275.1"/>
</dbReference>
<feature type="transmembrane region" description="Helical" evidence="1">
    <location>
        <begin position="76"/>
        <end position="97"/>
    </location>
</feature>
<keyword evidence="1" id="KW-0812">Transmembrane</keyword>
<feature type="transmembrane region" description="Helical" evidence="1">
    <location>
        <begin position="188"/>
        <end position="211"/>
    </location>
</feature>
<gene>
    <name evidence="2" type="ORF">H6G97_40990</name>
</gene>
<keyword evidence="3" id="KW-1185">Reference proteome</keyword>
<evidence type="ECO:0000313" key="3">
    <source>
        <dbReference type="Proteomes" id="UP000623440"/>
    </source>
</evidence>
<keyword evidence="1" id="KW-1133">Transmembrane helix</keyword>
<organism evidence="2 3">
    <name type="scientific">Nostoc flagelliforme FACHB-838</name>
    <dbReference type="NCBI Taxonomy" id="2692904"/>
    <lineage>
        <taxon>Bacteria</taxon>
        <taxon>Bacillati</taxon>
        <taxon>Cyanobacteriota</taxon>
        <taxon>Cyanophyceae</taxon>
        <taxon>Nostocales</taxon>
        <taxon>Nostocaceae</taxon>
        <taxon>Nostoc</taxon>
    </lineage>
</organism>
<sequence length="220" mass="24481">MPKNQNGQAKTNSWLRLLYWGLVVAGIWFAYLNIQPYERAVSFLGGKATSSAFISLVAAIPIINGIAAIFSKSLSWILGAILWSVIQIIEVLPLILYNNEKFIEKIVTSCDGRSRYQEKDTDDPTLKMLKRTYNHLPISVVSNLEVLKIFTYTVDFLICLTVYSPVASGKISDLIFILATGQWGKLDYGNLALALVTLFAIEVIVSLIIWVGKLSYAIKA</sequence>
<proteinExistence type="predicted"/>
<evidence type="ECO:0000256" key="1">
    <source>
        <dbReference type="SAM" id="Phobius"/>
    </source>
</evidence>
<comment type="caution">
    <text evidence="2">The sequence shown here is derived from an EMBL/GenBank/DDBJ whole genome shotgun (WGS) entry which is preliminary data.</text>
</comment>
<feature type="transmembrane region" description="Helical" evidence="1">
    <location>
        <begin position="14"/>
        <end position="32"/>
    </location>
</feature>